<organism evidence="1">
    <name type="scientific">marine sediment metagenome</name>
    <dbReference type="NCBI Taxonomy" id="412755"/>
    <lineage>
        <taxon>unclassified sequences</taxon>
        <taxon>metagenomes</taxon>
        <taxon>ecological metagenomes</taxon>
    </lineage>
</organism>
<dbReference type="InterPro" id="IPR007035">
    <property type="entry name" value="Peptidase_M55"/>
</dbReference>
<name>X1DFF4_9ZZZZ</name>
<comment type="caution">
    <text evidence="1">The sequence shown here is derived from an EMBL/GenBank/DDBJ whole genome shotgun (WGS) entry which is preliminary data.</text>
</comment>
<evidence type="ECO:0008006" key="2">
    <source>
        <dbReference type="Google" id="ProtNLM"/>
    </source>
</evidence>
<dbReference type="InterPro" id="IPR036177">
    <property type="entry name" value="Peptidase_M55_sf"/>
</dbReference>
<dbReference type="Gene3D" id="3.40.50.10780">
    <property type="entry name" value="Dipeptide transport protein"/>
    <property type="match status" value="1"/>
</dbReference>
<dbReference type="AlphaFoldDB" id="X1DFF4"/>
<evidence type="ECO:0000313" key="1">
    <source>
        <dbReference type="EMBL" id="GAH03794.1"/>
    </source>
</evidence>
<dbReference type="Pfam" id="PF04951">
    <property type="entry name" value="Peptidase_M55"/>
    <property type="match status" value="1"/>
</dbReference>
<reference evidence="1" key="1">
    <citation type="journal article" date="2014" name="Front. Microbiol.">
        <title>High frequency of phylogenetically diverse reductive dehalogenase-homologous genes in deep subseafloor sedimentary metagenomes.</title>
        <authorList>
            <person name="Kawai M."/>
            <person name="Futagami T."/>
            <person name="Toyoda A."/>
            <person name="Takaki Y."/>
            <person name="Nishi S."/>
            <person name="Hori S."/>
            <person name="Arai W."/>
            <person name="Tsubouchi T."/>
            <person name="Morono Y."/>
            <person name="Uchiyama I."/>
            <person name="Ito T."/>
            <person name="Fujiyama A."/>
            <person name="Inagaki F."/>
            <person name="Takami H."/>
        </authorList>
    </citation>
    <scope>NUCLEOTIDE SEQUENCE</scope>
    <source>
        <strain evidence="1">Expedition CK06-06</strain>
    </source>
</reference>
<dbReference type="SUPFAM" id="SSF63992">
    <property type="entry name" value="Dipeptide transport protein"/>
    <property type="match status" value="1"/>
</dbReference>
<dbReference type="InterPro" id="IPR027476">
    <property type="entry name" value="DppA_N"/>
</dbReference>
<dbReference type="CDD" id="cd08663">
    <property type="entry name" value="DAP_dppA_1"/>
    <property type="match status" value="1"/>
</dbReference>
<proteinExistence type="predicted"/>
<feature type="non-terminal residue" evidence="1">
    <location>
        <position position="224"/>
    </location>
</feature>
<gene>
    <name evidence="1" type="ORF">S01H4_44088</name>
</gene>
<sequence>MKKLITFCLVIFVFFTFAYAQTNKQLKVFISVDMEGCAGVVNWEEVSRNGKDYDYFRKIMAEETNAAIEGAIAAGATDIIVRDSHGSARNILPGDIDERAKLIRGWSGGIMSMMENIDKTFDAVVFIGYHAKAGTPNATLDHTMSSASVRDISVNGISLPEAGINALIAGYYDVPVVFVAGDKAICEQSKQLFKEIEAVAIKDGIGDAAICLHPKVAQEKIRES</sequence>
<accession>X1DFF4</accession>
<protein>
    <recommendedName>
        <fullName evidence="2">Peptidase M55 D-aminopeptidase</fullName>
    </recommendedName>
</protein>
<dbReference type="EMBL" id="BART01024398">
    <property type="protein sequence ID" value="GAH03794.1"/>
    <property type="molecule type" value="Genomic_DNA"/>
</dbReference>